<keyword evidence="1" id="KW-1133">Transmembrane helix</keyword>
<dbReference type="RefSeq" id="WP_008298428.1">
    <property type="nucleotide sequence ID" value="NZ_AEXL02000069.1"/>
</dbReference>
<comment type="caution">
    <text evidence="2">The sequence shown here is derived from an EMBL/GenBank/DDBJ whole genome shotgun (WGS) entry which is preliminary data.</text>
</comment>
<dbReference type="OrthoDB" id="12289at2157"/>
<dbReference type="Proteomes" id="UP000003423">
    <property type="component" value="Unassembled WGS sequence"/>
</dbReference>
<sequence length="537" mass="61891">MKLKENNSIFLLALFFVFGIITVTIYPNQLLVYGEDLQVMSKSEIQSIKYCKSGIYEGEFSHGKYFLGVKKQTDNFCLMDGYSIVNDTEISFECDISLDDLTNFHGWLDDRIHPNQLAFKEDCKFTIVDEPALRNKSTPTAENAPNEFLKYSMEKMIESKDGVMTVFCAIIMECDENILGMMEPLQRHPDLVLLNDGELFEKMILDEIQTLDKYDALSIDYVSLDFQDFFTNNEKINDPKLMNDLKKVIDLQYESMNDLSLIITELKHREYVFHPMFTNDQECLKVPYIEFPGIELPDVTYSKSELLAWSNENEQKITQYNEFTNWFYGENYENVPSLDDKNKLKNLNIILNDFEESVVKFEENQNSENLENLKKILSDINDISEEYVGKFLLISFDISEDHDELLITVSIESEGYLKSNFAEKCLKDYVSELTSENSVQKIDASHSQLSAPITFLSYDEKSSLLSEDSASGLVNSDSSKFVMSDQSSKKQLSSEIPSENIKCENGMKLIFKYDDSPACVKPETVEKLLERGWTNTR</sequence>
<keyword evidence="1" id="KW-0472">Membrane</keyword>
<organism evidence="2 3">
    <name type="scientific">Candidatus Nitrosopumilus salarius BD31</name>
    <dbReference type="NCBI Taxonomy" id="859350"/>
    <lineage>
        <taxon>Archaea</taxon>
        <taxon>Nitrososphaerota</taxon>
        <taxon>Nitrososphaeria</taxon>
        <taxon>Nitrosopumilales</taxon>
        <taxon>Nitrosopumilaceae</taxon>
        <taxon>Nitrosopumilus</taxon>
    </lineage>
</organism>
<dbReference type="EMBL" id="AEXL02000069">
    <property type="protein sequence ID" value="EIJ66332.1"/>
    <property type="molecule type" value="Genomic_DNA"/>
</dbReference>
<proteinExistence type="predicted"/>
<keyword evidence="3" id="KW-1185">Reference proteome</keyword>
<keyword evidence="1" id="KW-0812">Transmembrane</keyword>
<evidence type="ECO:0000256" key="1">
    <source>
        <dbReference type="SAM" id="Phobius"/>
    </source>
</evidence>
<reference evidence="2 3" key="1">
    <citation type="journal article" date="2012" name="J. Bacteriol.">
        <title>Genome sequence of "Candidatus Nitrosopumilus salaria" BD31, an ammonia-oxidizing archaeon from the San Francisco Bay estuary.</title>
        <authorList>
            <person name="Mosier A.C."/>
            <person name="Allen E.E."/>
            <person name="Kim M."/>
            <person name="Ferriera S."/>
            <person name="Francis C.A."/>
        </authorList>
    </citation>
    <scope>NUCLEOTIDE SEQUENCE [LARGE SCALE GENOMIC DNA]</scope>
    <source>
        <strain evidence="2 3">BD31</strain>
    </source>
</reference>
<name>I3D3N9_9ARCH</name>
<evidence type="ECO:0000313" key="3">
    <source>
        <dbReference type="Proteomes" id="UP000003423"/>
    </source>
</evidence>
<accession>I3D3N9</accession>
<gene>
    <name evidence="2" type="ORF">BD31_I1503</name>
</gene>
<feature type="transmembrane region" description="Helical" evidence="1">
    <location>
        <begin position="7"/>
        <end position="26"/>
    </location>
</feature>
<dbReference type="AlphaFoldDB" id="I3D3N9"/>
<dbReference type="PATRIC" id="fig|859350.6.peg.655"/>
<protein>
    <submittedName>
        <fullName evidence="2">Uncharacterized protein</fullName>
    </submittedName>
</protein>
<evidence type="ECO:0000313" key="2">
    <source>
        <dbReference type="EMBL" id="EIJ66332.1"/>
    </source>
</evidence>